<sequence>MITTLRLRLRRGSMMSPLDHHQNSTTVVTMATQRAGTSSSSSLSNEDSEESSYIDSLEEGRMPLLDDDEEYENGFPPSYSEVMITETETKTRIKNVPYSTRLPMERHKAAVALFLLFIAAVSNDIVLSYIHDIVPQGKPLPDVVFSHTPYIPQALAYSEYCMLSLFAGLLLLTALHRHRWIVLRRIATIGSLLYFGRCITMFVTQVPVADAEYYCSPRFETPQRTFANIILRALKIVSGVGLKINGKHTLCGDYIYSGHTVVLVTCYLFIKEYSPRNWKILHCICFIFSFLGVFLLLISRGHYTIDVIVSYWISTRVFWQYHTMAGIAALRENRSPHNHLCKVFWFPLFQYMESGCLRPVPTKYGLPFSWQKCKKRLSIRLIKFNSN</sequence>
<name>A0AC35G0E7_9BILA</name>
<protein>
    <submittedName>
        <fullName evidence="2">Sphingomyelin synthase-like domain-containing protein</fullName>
    </submittedName>
</protein>
<proteinExistence type="predicted"/>
<evidence type="ECO:0000313" key="2">
    <source>
        <dbReference type="WBParaSite" id="PS1159_v2.g2269.t1"/>
    </source>
</evidence>
<reference evidence="2" key="1">
    <citation type="submission" date="2022-11" db="UniProtKB">
        <authorList>
            <consortium name="WormBaseParasite"/>
        </authorList>
    </citation>
    <scope>IDENTIFICATION</scope>
</reference>
<evidence type="ECO:0000313" key="1">
    <source>
        <dbReference type="Proteomes" id="UP000887580"/>
    </source>
</evidence>
<organism evidence="1 2">
    <name type="scientific">Panagrolaimus sp. PS1159</name>
    <dbReference type="NCBI Taxonomy" id="55785"/>
    <lineage>
        <taxon>Eukaryota</taxon>
        <taxon>Metazoa</taxon>
        <taxon>Ecdysozoa</taxon>
        <taxon>Nematoda</taxon>
        <taxon>Chromadorea</taxon>
        <taxon>Rhabditida</taxon>
        <taxon>Tylenchina</taxon>
        <taxon>Panagrolaimomorpha</taxon>
        <taxon>Panagrolaimoidea</taxon>
        <taxon>Panagrolaimidae</taxon>
        <taxon>Panagrolaimus</taxon>
    </lineage>
</organism>
<dbReference type="Proteomes" id="UP000887580">
    <property type="component" value="Unplaced"/>
</dbReference>
<accession>A0AC35G0E7</accession>
<dbReference type="WBParaSite" id="PS1159_v2.g2269.t1">
    <property type="protein sequence ID" value="PS1159_v2.g2269.t1"/>
    <property type="gene ID" value="PS1159_v2.g2269"/>
</dbReference>